<sequence>MVRSAHLTRDRYQIFDTLDESDRRALANAPNVHYPDRLAACANRGFVVERGIDLTRLDSTTIPDAIAHRHWARFTSTPGKYHAELVREFYAAMVPEVFNDSGVVWVRGRRVVLSSTAINEFLLTPTDPNAAYHEGFSINDGFYPELGEMAAGLRHNGSNVWQPGTVELHHGELTPDMAFWTVFLKHNLIPSTHRTNVTIETAILLYAIQTGVHFDVGHFILGSILKCGTDYRSLLVFPCLITYFCRRAGIGAASMEEALTAPPFDICKKAYNSFCSRHGLPNLPTEGRYRRRGRL</sequence>
<dbReference type="EMBL" id="CM042048">
    <property type="protein sequence ID" value="KAI3759009.1"/>
    <property type="molecule type" value="Genomic_DNA"/>
</dbReference>
<gene>
    <name evidence="1" type="ORF">L6452_06582</name>
</gene>
<keyword evidence="2" id="KW-1185">Reference proteome</keyword>
<name>A0ACB9EJ46_ARCLA</name>
<protein>
    <submittedName>
        <fullName evidence="1">Uncharacterized protein</fullName>
    </submittedName>
</protein>
<reference evidence="2" key="1">
    <citation type="journal article" date="2022" name="Mol. Ecol. Resour.">
        <title>The genomes of chicory, endive, great burdock and yacon provide insights into Asteraceae palaeo-polyploidization history and plant inulin production.</title>
        <authorList>
            <person name="Fan W."/>
            <person name="Wang S."/>
            <person name="Wang H."/>
            <person name="Wang A."/>
            <person name="Jiang F."/>
            <person name="Liu H."/>
            <person name="Zhao H."/>
            <person name="Xu D."/>
            <person name="Zhang Y."/>
        </authorList>
    </citation>
    <scope>NUCLEOTIDE SEQUENCE [LARGE SCALE GENOMIC DNA]</scope>
    <source>
        <strain evidence="2">cv. Niubang</strain>
    </source>
</reference>
<evidence type="ECO:0000313" key="1">
    <source>
        <dbReference type="EMBL" id="KAI3759009.1"/>
    </source>
</evidence>
<organism evidence="1 2">
    <name type="scientific">Arctium lappa</name>
    <name type="common">Greater burdock</name>
    <name type="synonym">Lappa major</name>
    <dbReference type="NCBI Taxonomy" id="4217"/>
    <lineage>
        <taxon>Eukaryota</taxon>
        <taxon>Viridiplantae</taxon>
        <taxon>Streptophyta</taxon>
        <taxon>Embryophyta</taxon>
        <taxon>Tracheophyta</taxon>
        <taxon>Spermatophyta</taxon>
        <taxon>Magnoliopsida</taxon>
        <taxon>eudicotyledons</taxon>
        <taxon>Gunneridae</taxon>
        <taxon>Pentapetalae</taxon>
        <taxon>asterids</taxon>
        <taxon>campanulids</taxon>
        <taxon>Asterales</taxon>
        <taxon>Asteraceae</taxon>
        <taxon>Carduoideae</taxon>
        <taxon>Cardueae</taxon>
        <taxon>Arctiinae</taxon>
        <taxon>Arctium</taxon>
    </lineage>
</organism>
<accession>A0ACB9EJ46</accession>
<dbReference type="Proteomes" id="UP001055879">
    <property type="component" value="Linkage Group LG02"/>
</dbReference>
<reference evidence="1 2" key="2">
    <citation type="journal article" date="2022" name="Mol. Ecol. Resour.">
        <title>The genomes of chicory, endive, great burdock and yacon provide insights into Asteraceae paleo-polyploidization history and plant inulin production.</title>
        <authorList>
            <person name="Fan W."/>
            <person name="Wang S."/>
            <person name="Wang H."/>
            <person name="Wang A."/>
            <person name="Jiang F."/>
            <person name="Liu H."/>
            <person name="Zhao H."/>
            <person name="Xu D."/>
            <person name="Zhang Y."/>
        </authorList>
    </citation>
    <scope>NUCLEOTIDE SEQUENCE [LARGE SCALE GENOMIC DNA]</scope>
    <source>
        <strain evidence="2">cv. Niubang</strain>
    </source>
</reference>
<comment type="caution">
    <text evidence="1">The sequence shown here is derived from an EMBL/GenBank/DDBJ whole genome shotgun (WGS) entry which is preliminary data.</text>
</comment>
<proteinExistence type="predicted"/>
<evidence type="ECO:0000313" key="2">
    <source>
        <dbReference type="Proteomes" id="UP001055879"/>
    </source>
</evidence>